<dbReference type="Proteomes" id="UP000077266">
    <property type="component" value="Unassembled WGS sequence"/>
</dbReference>
<sequence>MHATARESAVPCRQRLPPSCRGRLPARLEFGAVQTQLAHAPILDGRIIIKPTVIHSTALDTVDFVSGSFPRTTMDAYRSNSRAAQRHTVKKLSRDGRIVIKPTVILSRAVYEGCGVGQRQFSAYNKGRVPILHPRCTTTTTSRARTARSSATTGAASSSPPPSTRASCGVCQGQFPRTTNGRVPIHFAVGRTHVKELIRDERIIIKPTVIHSSDIRVEPEDVHRPLLRTSLHRTAIGSQSDVHQRYPSLVRRGWTFGGGRGNGRGGATVALLEHSVSRFRSGRGGYAYIAHLFVLYLVVTSMAPEREW</sequence>
<dbReference type="InParanoid" id="A0A165GSG9"/>
<feature type="region of interest" description="Disordered" evidence="1">
    <location>
        <begin position="138"/>
        <end position="167"/>
    </location>
</feature>
<dbReference type="EMBL" id="KV426037">
    <property type="protein sequence ID" value="KZV90946.1"/>
    <property type="molecule type" value="Genomic_DNA"/>
</dbReference>
<name>A0A165GSG9_EXIGL</name>
<evidence type="ECO:0000313" key="3">
    <source>
        <dbReference type="Proteomes" id="UP000077266"/>
    </source>
</evidence>
<proteinExistence type="predicted"/>
<gene>
    <name evidence="2" type="ORF">EXIGLDRAFT_106429</name>
</gene>
<evidence type="ECO:0000313" key="2">
    <source>
        <dbReference type="EMBL" id="KZV90946.1"/>
    </source>
</evidence>
<protein>
    <submittedName>
        <fullName evidence="2">Uncharacterized protein</fullName>
    </submittedName>
</protein>
<feature type="compositionally biased region" description="Low complexity" evidence="1">
    <location>
        <begin position="138"/>
        <end position="158"/>
    </location>
</feature>
<keyword evidence="3" id="KW-1185">Reference proteome</keyword>
<reference evidence="2 3" key="1">
    <citation type="journal article" date="2016" name="Mol. Biol. Evol.">
        <title>Comparative Genomics of Early-Diverging Mushroom-Forming Fungi Provides Insights into the Origins of Lignocellulose Decay Capabilities.</title>
        <authorList>
            <person name="Nagy L.G."/>
            <person name="Riley R."/>
            <person name="Tritt A."/>
            <person name="Adam C."/>
            <person name="Daum C."/>
            <person name="Floudas D."/>
            <person name="Sun H."/>
            <person name="Yadav J.S."/>
            <person name="Pangilinan J."/>
            <person name="Larsson K.H."/>
            <person name="Matsuura K."/>
            <person name="Barry K."/>
            <person name="Labutti K."/>
            <person name="Kuo R."/>
            <person name="Ohm R.A."/>
            <person name="Bhattacharya S.S."/>
            <person name="Shirouzu T."/>
            <person name="Yoshinaga Y."/>
            <person name="Martin F.M."/>
            <person name="Grigoriev I.V."/>
            <person name="Hibbett D.S."/>
        </authorList>
    </citation>
    <scope>NUCLEOTIDE SEQUENCE [LARGE SCALE GENOMIC DNA]</scope>
    <source>
        <strain evidence="2 3">HHB12029</strain>
    </source>
</reference>
<evidence type="ECO:0000256" key="1">
    <source>
        <dbReference type="SAM" id="MobiDB-lite"/>
    </source>
</evidence>
<accession>A0A165GSG9</accession>
<dbReference type="AlphaFoldDB" id="A0A165GSG9"/>
<organism evidence="2 3">
    <name type="scientific">Exidia glandulosa HHB12029</name>
    <dbReference type="NCBI Taxonomy" id="1314781"/>
    <lineage>
        <taxon>Eukaryota</taxon>
        <taxon>Fungi</taxon>
        <taxon>Dikarya</taxon>
        <taxon>Basidiomycota</taxon>
        <taxon>Agaricomycotina</taxon>
        <taxon>Agaricomycetes</taxon>
        <taxon>Auriculariales</taxon>
        <taxon>Exidiaceae</taxon>
        <taxon>Exidia</taxon>
    </lineage>
</organism>